<name>A0ABR9WI24_9BACT</name>
<accession>A0ABR9WI24</accession>
<comment type="caution">
    <text evidence="2">The sequence shown here is derived from an EMBL/GenBank/DDBJ whole genome shotgun (WGS) entry which is preliminary data.</text>
</comment>
<feature type="transmembrane region" description="Helical" evidence="1">
    <location>
        <begin position="144"/>
        <end position="169"/>
    </location>
</feature>
<evidence type="ECO:0000313" key="3">
    <source>
        <dbReference type="Proteomes" id="UP000634134"/>
    </source>
</evidence>
<dbReference type="RefSeq" id="WP_194123162.1">
    <property type="nucleotide sequence ID" value="NZ_JACYGY010000001.1"/>
</dbReference>
<protein>
    <submittedName>
        <fullName evidence="2">Uncharacterized protein</fullName>
    </submittedName>
</protein>
<sequence>MLIYLNRSFSISYSLYFSSFLLLFCFFNHKSVAQERNADSIFTVKKDTLIVKIIEVRIDSVMYQKTREVDRIYAVSKFDISKIIYGNGEIEMFSITLGKGSPVIQGVDSKYYNMVLPTPFQRSIAQWPTEKLIIEQRHLSDKTALNFTLGFMSVIGGPIICVAGIAKIFENSNAAGALIGAGNLVAAMGIPLLIFGSKNKKKARFIKMELGRRGIGN</sequence>
<dbReference type="EMBL" id="JACYGY010000001">
    <property type="protein sequence ID" value="MBE9465142.1"/>
    <property type="molecule type" value="Genomic_DNA"/>
</dbReference>
<evidence type="ECO:0000313" key="2">
    <source>
        <dbReference type="EMBL" id="MBE9465142.1"/>
    </source>
</evidence>
<gene>
    <name evidence="2" type="ORF">IEE83_24940</name>
</gene>
<organism evidence="2 3">
    <name type="scientific">Dyadobacter subterraneus</name>
    <dbReference type="NCBI Taxonomy" id="2773304"/>
    <lineage>
        <taxon>Bacteria</taxon>
        <taxon>Pseudomonadati</taxon>
        <taxon>Bacteroidota</taxon>
        <taxon>Cytophagia</taxon>
        <taxon>Cytophagales</taxon>
        <taxon>Spirosomataceae</taxon>
        <taxon>Dyadobacter</taxon>
    </lineage>
</organism>
<evidence type="ECO:0000256" key="1">
    <source>
        <dbReference type="SAM" id="Phobius"/>
    </source>
</evidence>
<reference evidence="3" key="1">
    <citation type="submission" date="2023-07" db="EMBL/GenBank/DDBJ databases">
        <title>Dyadobacter sp. nov 'subterranea' isolated from contaminted grondwater.</title>
        <authorList>
            <person name="Szabo I."/>
            <person name="Al-Omari J."/>
            <person name="Szerdahelyi S.G."/>
            <person name="Rado J."/>
        </authorList>
    </citation>
    <scope>NUCLEOTIDE SEQUENCE [LARGE SCALE GENOMIC DNA]</scope>
    <source>
        <strain evidence="3">UP-52</strain>
    </source>
</reference>
<keyword evidence="1" id="KW-0472">Membrane</keyword>
<dbReference type="Proteomes" id="UP000634134">
    <property type="component" value="Unassembled WGS sequence"/>
</dbReference>
<keyword evidence="3" id="KW-1185">Reference proteome</keyword>
<feature type="transmembrane region" description="Helical" evidence="1">
    <location>
        <begin position="175"/>
        <end position="195"/>
    </location>
</feature>
<keyword evidence="1" id="KW-0812">Transmembrane</keyword>
<proteinExistence type="predicted"/>
<keyword evidence="1" id="KW-1133">Transmembrane helix</keyword>
<feature type="transmembrane region" description="Helical" evidence="1">
    <location>
        <begin position="6"/>
        <end position="27"/>
    </location>
</feature>